<comment type="caution">
    <text evidence="4">The sequence shown here is derived from an EMBL/GenBank/DDBJ whole genome shotgun (WGS) entry which is preliminary data.</text>
</comment>
<name>A0A1M4TFT9_MARH1</name>
<evidence type="ECO:0000256" key="2">
    <source>
        <dbReference type="RuleBase" id="RU003749"/>
    </source>
</evidence>
<proteinExistence type="inferred from homology"/>
<dbReference type="Pfam" id="PF01740">
    <property type="entry name" value="STAS"/>
    <property type="match status" value="1"/>
</dbReference>
<accession>A0A1M4TFT9</accession>
<dbReference type="PANTHER" id="PTHR33495">
    <property type="entry name" value="ANTI-SIGMA FACTOR ANTAGONIST TM_1081-RELATED-RELATED"/>
    <property type="match status" value="1"/>
</dbReference>
<dbReference type="Proteomes" id="UP000184334">
    <property type="component" value="Unassembled WGS sequence"/>
</dbReference>
<dbReference type="NCBIfam" id="TIGR00377">
    <property type="entry name" value="ant_ant_sig"/>
    <property type="match status" value="1"/>
</dbReference>
<comment type="similarity">
    <text evidence="1 2">Belongs to the anti-sigma-factor antagonist family.</text>
</comment>
<dbReference type="EMBL" id="FQUI01000004">
    <property type="protein sequence ID" value="SHE43306.1"/>
    <property type="molecule type" value="Genomic_DNA"/>
</dbReference>
<reference evidence="4" key="1">
    <citation type="submission" date="2016-11" db="EMBL/GenBank/DDBJ databases">
        <authorList>
            <person name="Varghese N."/>
            <person name="Submissions S."/>
        </authorList>
    </citation>
    <scope>NUCLEOTIDE SEQUENCE [LARGE SCALE GENOMIC DNA]</scope>
    <source>
        <strain evidence="4">DSM 16785</strain>
    </source>
</reference>
<organism evidence="4 5">
    <name type="scientific">Marinitoga hydrogenitolerans (strain DSM 16785 / JCM 12826 / AT1271)</name>
    <dbReference type="NCBI Taxonomy" id="1122195"/>
    <lineage>
        <taxon>Bacteria</taxon>
        <taxon>Thermotogati</taxon>
        <taxon>Thermotogota</taxon>
        <taxon>Thermotogae</taxon>
        <taxon>Petrotogales</taxon>
        <taxon>Petrotogaceae</taxon>
        <taxon>Marinitoga</taxon>
    </lineage>
</organism>
<dbReference type="SUPFAM" id="SSF52091">
    <property type="entry name" value="SpoIIaa-like"/>
    <property type="match status" value="1"/>
</dbReference>
<protein>
    <recommendedName>
        <fullName evidence="2">Anti-sigma factor antagonist</fullName>
    </recommendedName>
</protein>
<evidence type="ECO:0000259" key="3">
    <source>
        <dbReference type="PROSITE" id="PS50801"/>
    </source>
</evidence>
<dbReference type="InterPro" id="IPR002645">
    <property type="entry name" value="STAS_dom"/>
</dbReference>
<dbReference type="AlphaFoldDB" id="A0A1M4TFT9"/>
<dbReference type="STRING" id="1122195.SAMN02745164_00425"/>
<dbReference type="CDD" id="cd07043">
    <property type="entry name" value="STAS_anti-anti-sigma_factors"/>
    <property type="match status" value="1"/>
</dbReference>
<keyword evidence="5" id="KW-1185">Reference proteome</keyword>
<dbReference type="PANTHER" id="PTHR33495:SF2">
    <property type="entry name" value="ANTI-SIGMA FACTOR ANTAGONIST TM_1081-RELATED"/>
    <property type="match status" value="1"/>
</dbReference>
<dbReference type="InterPro" id="IPR003658">
    <property type="entry name" value="Anti-sigma_ant"/>
</dbReference>
<sequence length="110" mass="12653">MDFTVDFSEKDNYYLIKVEGEIDAYHSATFKQKTKEKLVELSFSKYVIDMSLVSYIDSAGLGAIVSLLKESRNLKKELILVGLQPQVRKIFEMTKLDKIVKIVDTLEEIK</sequence>
<dbReference type="PROSITE" id="PS50801">
    <property type="entry name" value="STAS"/>
    <property type="match status" value="1"/>
</dbReference>
<feature type="domain" description="STAS" evidence="3">
    <location>
        <begin position="3"/>
        <end position="110"/>
    </location>
</feature>
<dbReference type="GO" id="GO:0043856">
    <property type="term" value="F:anti-sigma factor antagonist activity"/>
    <property type="evidence" value="ECO:0007669"/>
    <property type="project" value="InterPro"/>
</dbReference>
<dbReference type="OrthoDB" id="9794628at2"/>
<evidence type="ECO:0000313" key="5">
    <source>
        <dbReference type="Proteomes" id="UP000184334"/>
    </source>
</evidence>
<dbReference type="Gene3D" id="3.30.750.24">
    <property type="entry name" value="STAS domain"/>
    <property type="match status" value="1"/>
</dbReference>
<evidence type="ECO:0000256" key="1">
    <source>
        <dbReference type="ARBA" id="ARBA00009013"/>
    </source>
</evidence>
<evidence type="ECO:0000313" key="4">
    <source>
        <dbReference type="EMBL" id="SHE43306.1"/>
    </source>
</evidence>
<gene>
    <name evidence="4" type="ORF">SAMN02745164_00425</name>
</gene>
<dbReference type="InterPro" id="IPR036513">
    <property type="entry name" value="STAS_dom_sf"/>
</dbReference>
<dbReference type="RefSeq" id="WP_084670657.1">
    <property type="nucleotide sequence ID" value="NZ_FQUI01000004.1"/>
</dbReference>